<protein>
    <submittedName>
        <fullName evidence="2">Uncharacterized protein</fullName>
    </submittedName>
</protein>
<organism evidence="2 3">
    <name type="scientific">Gracilariopsis chorda</name>
    <dbReference type="NCBI Taxonomy" id="448386"/>
    <lineage>
        <taxon>Eukaryota</taxon>
        <taxon>Rhodophyta</taxon>
        <taxon>Florideophyceae</taxon>
        <taxon>Rhodymeniophycidae</taxon>
        <taxon>Gracilariales</taxon>
        <taxon>Gracilariaceae</taxon>
        <taxon>Gracilariopsis</taxon>
    </lineage>
</organism>
<dbReference type="EMBL" id="NBIV01000061">
    <property type="protein sequence ID" value="PXF45405.1"/>
    <property type="molecule type" value="Genomic_DNA"/>
</dbReference>
<dbReference type="Gene3D" id="3.30.40.10">
    <property type="entry name" value="Zinc/RING finger domain, C3HC4 (zinc finger)"/>
    <property type="match status" value="1"/>
</dbReference>
<sequence length="275" mass="30523">MHDVVCRRKASKSRRGARGPKSDTSYAHSVYEQYAQARKEQAEATQEQVGYIQPYFEPHATGYTPYGYSQSQPKAESEQHMYQTPPQSPKRSFSPVNSPPPFPVTPAMSAVGYDLNLPLLPAHVQPAQVLPVHRGTREAEEHGSDSYSDCQYCGRELAREAHMTHELACAFTSIVCKRCHHPVRRLDENVHLQSGCSQGVMGTSTQSKGTMIPTVPRDVARFRQDVYTTDIRKMAGAAAFALAAYAGSRLLSRRRSGDGTNLRPEQRVIESTNNA</sequence>
<comment type="caution">
    <text evidence="2">The sequence shown here is derived from an EMBL/GenBank/DDBJ whole genome shotgun (WGS) entry which is preliminary data.</text>
</comment>
<evidence type="ECO:0000313" key="2">
    <source>
        <dbReference type="EMBL" id="PXF45405.1"/>
    </source>
</evidence>
<gene>
    <name evidence="2" type="ORF">BWQ96_04820</name>
</gene>
<evidence type="ECO:0000256" key="1">
    <source>
        <dbReference type="SAM" id="MobiDB-lite"/>
    </source>
</evidence>
<feature type="region of interest" description="Disordered" evidence="1">
    <location>
        <begin position="65"/>
        <end position="97"/>
    </location>
</feature>
<feature type="region of interest" description="Disordered" evidence="1">
    <location>
        <begin position="1"/>
        <end position="28"/>
    </location>
</feature>
<dbReference type="OrthoDB" id="10601926at2759"/>
<dbReference type="AlphaFoldDB" id="A0A2V3ITG0"/>
<evidence type="ECO:0000313" key="3">
    <source>
        <dbReference type="Proteomes" id="UP000247409"/>
    </source>
</evidence>
<feature type="compositionally biased region" description="Polar residues" evidence="1">
    <location>
        <begin position="67"/>
        <end position="91"/>
    </location>
</feature>
<dbReference type="Proteomes" id="UP000247409">
    <property type="component" value="Unassembled WGS sequence"/>
</dbReference>
<feature type="compositionally biased region" description="Basic residues" evidence="1">
    <location>
        <begin position="7"/>
        <end position="18"/>
    </location>
</feature>
<keyword evidence="3" id="KW-1185">Reference proteome</keyword>
<accession>A0A2V3ITG0</accession>
<name>A0A2V3ITG0_9FLOR</name>
<dbReference type="InterPro" id="IPR013083">
    <property type="entry name" value="Znf_RING/FYVE/PHD"/>
</dbReference>
<proteinExistence type="predicted"/>
<reference evidence="2 3" key="1">
    <citation type="journal article" date="2018" name="Mol. Biol. Evol.">
        <title>Analysis of the draft genome of the red seaweed Gracilariopsis chorda provides insights into genome size evolution in Rhodophyta.</title>
        <authorList>
            <person name="Lee J."/>
            <person name="Yang E.C."/>
            <person name="Graf L."/>
            <person name="Yang J.H."/>
            <person name="Qiu H."/>
            <person name="Zel Zion U."/>
            <person name="Chan C.X."/>
            <person name="Stephens T.G."/>
            <person name="Weber A.P.M."/>
            <person name="Boo G.H."/>
            <person name="Boo S.M."/>
            <person name="Kim K.M."/>
            <person name="Shin Y."/>
            <person name="Jung M."/>
            <person name="Lee S.J."/>
            <person name="Yim H.S."/>
            <person name="Lee J.H."/>
            <person name="Bhattacharya D."/>
            <person name="Yoon H.S."/>
        </authorList>
    </citation>
    <scope>NUCLEOTIDE SEQUENCE [LARGE SCALE GENOMIC DNA]</scope>
    <source>
        <strain evidence="2 3">SKKU-2015</strain>
        <tissue evidence="2">Whole body</tissue>
    </source>
</reference>